<protein>
    <submittedName>
        <fullName evidence="2">Cytochrome P450</fullName>
    </submittedName>
</protein>
<reference evidence="2" key="1">
    <citation type="submission" date="2022-11" db="UniProtKB">
        <authorList>
            <consortium name="WormBaseParasite"/>
        </authorList>
    </citation>
    <scope>IDENTIFICATION</scope>
</reference>
<evidence type="ECO:0000313" key="1">
    <source>
        <dbReference type="Proteomes" id="UP000887579"/>
    </source>
</evidence>
<name>A0AC34F2D2_9BILA</name>
<accession>A0AC34F2D2</accession>
<organism evidence="1 2">
    <name type="scientific">Panagrolaimus sp. ES5</name>
    <dbReference type="NCBI Taxonomy" id="591445"/>
    <lineage>
        <taxon>Eukaryota</taxon>
        <taxon>Metazoa</taxon>
        <taxon>Ecdysozoa</taxon>
        <taxon>Nematoda</taxon>
        <taxon>Chromadorea</taxon>
        <taxon>Rhabditida</taxon>
        <taxon>Tylenchina</taxon>
        <taxon>Panagrolaimomorpha</taxon>
        <taxon>Panagrolaimoidea</taxon>
        <taxon>Panagrolaimidae</taxon>
        <taxon>Panagrolaimus</taxon>
    </lineage>
</organism>
<sequence>MWSLLLLFGTVLIYLFIINERRRRKYPLGPYPIPFVGNIFNLNINAPELTINEWRDKYGKIFTIWLPEPIVVLADGKLMETTFGKPGETFAGRPRSSIMDILFKGNYGLMLNENDIYKPQRRFALQTLKNFGFGKSELEPFIIFHIEESIEQELRRNNFTNQVNTKRIFSVANANVMHKLVFGGTLKDNAEIMRLKIAVENVFMDWYKPSWMLLEVMPWLIWLEKFKIYDFGVKRAASYNDVFINFLEHHINLHKDKRSNGNTEENDYVDCFLAEMEKNSGQGFEYWQFVIACYDLWAAGVETVTTTLQFAILFLIHNQDVQNRLKKELNNFHEEITVSNLKKLNYLNAFVQEVHRLANVIPLSLIHETLEPTTIEDYKFENGTCVIAQLACFNLDPAHFPDPTKFKPERHLNSKTGEFTPHQLLKPFSIGKRSCLGESLAKPQLLLILTVLFKKYRVKSLYPNSLPNINARPGLVRVLDDFDCLLVEEE</sequence>
<evidence type="ECO:0000313" key="2">
    <source>
        <dbReference type="WBParaSite" id="ES5_v2.g10971.t1"/>
    </source>
</evidence>
<dbReference type="Proteomes" id="UP000887579">
    <property type="component" value="Unplaced"/>
</dbReference>
<dbReference type="WBParaSite" id="ES5_v2.g10971.t1">
    <property type="protein sequence ID" value="ES5_v2.g10971.t1"/>
    <property type="gene ID" value="ES5_v2.g10971"/>
</dbReference>
<proteinExistence type="predicted"/>